<comment type="caution">
    <text evidence="2">The sequence shown here is derived from an EMBL/GenBank/DDBJ whole genome shotgun (WGS) entry which is preliminary data.</text>
</comment>
<dbReference type="Proteomes" id="UP001500751">
    <property type="component" value="Unassembled WGS sequence"/>
</dbReference>
<dbReference type="InterPro" id="IPR037401">
    <property type="entry name" value="SnoaL-like"/>
</dbReference>
<feature type="domain" description="SnoaL-like" evidence="1">
    <location>
        <begin position="9"/>
        <end position="123"/>
    </location>
</feature>
<accession>A0ABN2VKE0</accession>
<organism evidence="2 3">
    <name type="scientific">Catenulispora yoronensis</name>
    <dbReference type="NCBI Taxonomy" id="450799"/>
    <lineage>
        <taxon>Bacteria</taxon>
        <taxon>Bacillati</taxon>
        <taxon>Actinomycetota</taxon>
        <taxon>Actinomycetes</taxon>
        <taxon>Catenulisporales</taxon>
        <taxon>Catenulisporaceae</taxon>
        <taxon>Catenulispora</taxon>
    </lineage>
</organism>
<proteinExistence type="predicted"/>
<gene>
    <name evidence="2" type="ORF">GCM10009839_89510</name>
</gene>
<evidence type="ECO:0000313" key="2">
    <source>
        <dbReference type="EMBL" id="GAA2064184.1"/>
    </source>
</evidence>
<name>A0ABN2VKE0_9ACTN</name>
<dbReference type="Pfam" id="PF13577">
    <property type="entry name" value="SnoaL_4"/>
    <property type="match status" value="1"/>
</dbReference>
<evidence type="ECO:0000313" key="3">
    <source>
        <dbReference type="Proteomes" id="UP001500751"/>
    </source>
</evidence>
<dbReference type="SUPFAM" id="SSF54427">
    <property type="entry name" value="NTF2-like"/>
    <property type="match status" value="1"/>
</dbReference>
<dbReference type="Gene3D" id="3.10.450.50">
    <property type="match status" value="1"/>
</dbReference>
<keyword evidence="3" id="KW-1185">Reference proteome</keyword>
<dbReference type="InterPro" id="IPR032710">
    <property type="entry name" value="NTF2-like_dom_sf"/>
</dbReference>
<protein>
    <recommendedName>
        <fullName evidence="1">SnoaL-like domain-containing protein</fullName>
    </recommendedName>
</protein>
<dbReference type="EMBL" id="BAAAQN010000095">
    <property type="protein sequence ID" value="GAA2064184.1"/>
    <property type="molecule type" value="Genomic_DNA"/>
</dbReference>
<dbReference type="RefSeq" id="WP_344671862.1">
    <property type="nucleotide sequence ID" value="NZ_BAAAQN010000095.1"/>
</dbReference>
<evidence type="ECO:0000259" key="1">
    <source>
        <dbReference type="Pfam" id="PF13577"/>
    </source>
</evidence>
<sequence>MPRGLSPADLADIHRSLALFAHIFDNRLEEELDLVFTEDVTVGNSLGAGYEVTGFDQARAFLRRMTADTADHNTLNPVVLVHEDGTVRVRSRYIAVLPDGSIHNGEYFDVLRFTPKGWRISYRMSAPRFPRVECVQLSESFLDHWRPTAARLPDIVPQ</sequence>
<reference evidence="2 3" key="1">
    <citation type="journal article" date="2019" name="Int. J. Syst. Evol. Microbiol.">
        <title>The Global Catalogue of Microorganisms (GCM) 10K type strain sequencing project: providing services to taxonomists for standard genome sequencing and annotation.</title>
        <authorList>
            <consortium name="The Broad Institute Genomics Platform"/>
            <consortium name="The Broad Institute Genome Sequencing Center for Infectious Disease"/>
            <person name="Wu L."/>
            <person name="Ma J."/>
        </authorList>
    </citation>
    <scope>NUCLEOTIDE SEQUENCE [LARGE SCALE GENOMIC DNA]</scope>
    <source>
        <strain evidence="2 3">JCM 16014</strain>
    </source>
</reference>
<dbReference type="CDD" id="cd00531">
    <property type="entry name" value="NTF2_like"/>
    <property type="match status" value="1"/>
</dbReference>